<accession>A0A2A2GBJ5</accession>
<feature type="region of interest" description="Disordered" evidence="1">
    <location>
        <begin position="67"/>
        <end position="86"/>
    </location>
</feature>
<dbReference type="RefSeq" id="WP_095606350.1">
    <property type="nucleotide sequence ID" value="NZ_NSKE01000005.1"/>
</dbReference>
<evidence type="ECO:0000313" key="2">
    <source>
        <dbReference type="EMBL" id="PAU94219.1"/>
    </source>
</evidence>
<comment type="caution">
    <text evidence="2">The sequence shown here is derived from an EMBL/GenBank/DDBJ whole genome shotgun (WGS) entry which is preliminary data.</text>
</comment>
<protein>
    <submittedName>
        <fullName evidence="2">Uncharacterized protein</fullName>
    </submittedName>
</protein>
<name>A0A2A2GBJ5_9BACT</name>
<keyword evidence="3" id="KW-1185">Reference proteome</keyword>
<evidence type="ECO:0000256" key="1">
    <source>
        <dbReference type="SAM" id="MobiDB-lite"/>
    </source>
</evidence>
<feature type="compositionally biased region" description="Basic residues" evidence="1">
    <location>
        <begin position="70"/>
        <end position="86"/>
    </location>
</feature>
<proteinExistence type="predicted"/>
<dbReference type="Proteomes" id="UP000218831">
    <property type="component" value="Unassembled WGS sequence"/>
</dbReference>
<dbReference type="OrthoDB" id="1525182at2"/>
<gene>
    <name evidence="2" type="ORF">CK503_08380</name>
</gene>
<dbReference type="AlphaFoldDB" id="A0A2A2GBJ5"/>
<sequence length="86" mass="9973">MAKIITRYTLGDTIEFIDPDGNYKTETVRMIETQLVEGFGLWVIYGFGDDIYNPSHVSEHQILISQQKVHERRKAGNPRRLSRHGK</sequence>
<evidence type="ECO:0000313" key="3">
    <source>
        <dbReference type="Proteomes" id="UP000218831"/>
    </source>
</evidence>
<dbReference type="EMBL" id="NSKE01000005">
    <property type="protein sequence ID" value="PAU94219.1"/>
    <property type="molecule type" value="Genomic_DNA"/>
</dbReference>
<organism evidence="2 3">
    <name type="scientific">Fodinibius salipaludis</name>
    <dbReference type="NCBI Taxonomy" id="2032627"/>
    <lineage>
        <taxon>Bacteria</taxon>
        <taxon>Pseudomonadati</taxon>
        <taxon>Balneolota</taxon>
        <taxon>Balneolia</taxon>
        <taxon>Balneolales</taxon>
        <taxon>Balneolaceae</taxon>
        <taxon>Fodinibius</taxon>
    </lineage>
</organism>
<reference evidence="2 3" key="1">
    <citation type="submission" date="2017-08" db="EMBL/GenBank/DDBJ databases">
        <title>Aliifodinibius alkalisoli sp. nov., isolated from saline alkaline soil.</title>
        <authorList>
            <person name="Liu D."/>
            <person name="Zhang G."/>
        </authorList>
    </citation>
    <scope>NUCLEOTIDE SEQUENCE [LARGE SCALE GENOMIC DNA]</scope>
    <source>
        <strain evidence="2 3">WN023</strain>
    </source>
</reference>